<reference evidence="1" key="2">
    <citation type="journal article" date="2015" name="Fish Shellfish Immunol.">
        <title>Early steps in the European eel (Anguilla anguilla)-Vibrio vulnificus interaction in the gills: Role of the RtxA13 toxin.</title>
        <authorList>
            <person name="Callol A."/>
            <person name="Pajuelo D."/>
            <person name="Ebbesson L."/>
            <person name="Teles M."/>
            <person name="MacKenzie S."/>
            <person name="Amaro C."/>
        </authorList>
    </citation>
    <scope>NUCLEOTIDE SEQUENCE</scope>
</reference>
<protein>
    <submittedName>
        <fullName evidence="1">Uncharacterized protein</fullName>
    </submittedName>
</protein>
<organism evidence="1">
    <name type="scientific">Anguilla anguilla</name>
    <name type="common">European freshwater eel</name>
    <name type="synonym">Muraena anguilla</name>
    <dbReference type="NCBI Taxonomy" id="7936"/>
    <lineage>
        <taxon>Eukaryota</taxon>
        <taxon>Metazoa</taxon>
        <taxon>Chordata</taxon>
        <taxon>Craniata</taxon>
        <taxon>Vertebrata</taxon>
        <taxon>Euteleostomi</taxon>
        <taxon>Actinopterygii</taxon>
        <taxon>Neopterygii</taxon>
        <taxon>Teleostei</taxon>
        <taxon>Anguilliformes</taxon>
        <taxon>Anguillidae</taxon>
        <taxon>Anguilla</taxon>
    </lineage>
</organism>
<dbReference type="AlphaFoldDB" id="A0A0E9Q6A1"/>
<proteinExistence type="predicted"/>
<dbReference type="EMBL" id="GBXM01096323">
    <property type="protein sequence ID" value="JAH12254.1"/>
    <property type="molecule type" value="Transcribed_RNA"/>
</dbReference>
<name>A0A0E9Q6A1_ANGAN</name>
<evidence type="ECO:0000313" key="1">
    <source>
        <dbReference type="EMBL" id="JAH12254.1"/>
    </source>
</evidence>
<reference evidence="1" key="1">
    <citation type="submission" date="2014-11" db="EMBL/GenBank/DDBJ databases">
        <authorList>
            <person name="Amaro Gonzalez C."/>
        </authorList>
    </citation>
    <scope>NUCLEOTIDE SEQUENCE</scope>
</reference>
<accession>A0A0E9Q6A1</accession>
<sequence>MRLYLSQVFISPWEPKAM</sequence>